<dbReference type="OrthoDB" id="10631060at2759"/>
<dbReference type="PaxDb" id="55529-EKX49359"/>
<proteinExistence type="predicted"/>
<dbReference type="RefSeq" id="XP_005836339.1">
    <property type="nucleotide sequence ID" value="XM_005836282.1"/>
</dbReference>
<name>L1JMA2_GUITC</name>
<dbReference type="HOGENOM" id="CLU_618882_0_0_1"/>
<dbReference type="EnsemblProtists" id="EKX49359">
    <property type="protein sequence ID" value="EKX49359"/>
    <property type="gene ID" value="GUITHDRAFT_104886"/>
</dbReference>
<reference evidence="3" key="3">
    <citation type="submission" date="2016-03" db="UniProtKB">
        <authorList>
            <consortium name="EnsemblProtists"/>
        </authorList>
    </citation>
    <scope>IDENTIFICATION</scope>
</reference>
<evidence type="ECO:0000313" key="4">
    <source>
        <dbReference type="Proteomes" id="UP000011087"/>
    </source>
</evidence>
<evidence type="ECO:0000313" key="3">
    <source>
        <dbReference type="EnsemblProtists" id="EKX49359"/>
    </source>
</evidence>
<gene>
    <name evidence="2" type="ORF">GUITHDRAFT_104886</name>
</gene>
<evidence type="ECO:0000256" key="1">
    <source>
        <dbReference type="SAM" id="MobiDB-lite"/>
    </source>
</evidence>
<protein>
    <submittedName>
        <fullName evidence="2 3">Uncharacterized protein</fullName>
    </submittedName>
</protein>
<evidence type="ECO:0000313" key="2">
    <source>
        <dbReference type="EMBL" id="EKX49359.1"/>
    </source>
</evidence>
<feature type="region of interest" description="Disordered" evidence="1">
    <location>
        <begin position="1"/>
        <end position="111"/>
    </location>
</feature>
<dbReference type="KEGG" id="gtt:GUITHDRAFT_104886"/>
<keyword evidence="4" id="KW-1185">Reference proteome</keyword>
<feature type="compositionally biased region" description="Polar residues" evidence="1">
    <location>
        <begin position="47"/>
        <end position="58"/>
    </location>
</feature>
<dbReference type="EMBL" id="JH992982">
    <property type="protein sequence ID" value="EKX49359.1"/>
    <property type="molecule type" value="Genomic_DNA"/>
</dbReference>
<sequence>MNKNANPKRSSRLAAKEEVREHESRKRGRPSAANEQDDILRLPLHAGSSSARKNSPARQSLPAAALNEGLGSTQPNASSTASDANTHTPNERESSRKPLSSDGTGFVSSPRTSVGSVLAAAQARKEASFNALNMPKPTNPAKKVTANKAAAPVHESVMAKKQNGPSSSLSHESHVYQQLVEARRPHVTNLGPGAAGLAGNANGMGAKAGSVNGGVGMLKGRMDGGVGMLKARMEAGGKSSPARGAMSTELEQGLKLAIERWMSSRAALPRSDGGKFQSEIKRLASRIFFESFDQEREMHADAGQVGAEEHAGWETTRTKFSFVGDGQDGGSSSMEFLSTRHFFSGSILGRDEQFRQLQWKLDFELTGAFSLSFHTQSLQCCEDVEWIFLENLKRLLRTEISTAELAILIMLAGNAKKGSVGWKDVEEMCFWSDGFSMPEFRVL</sequence>
<dbReference type="GeneID" id="17306001"/>
<reference evidence="4" key="2">
    <citation type="submission" date="2012-11" db="EMBL/GenBank/DDBJ databases">
        <authorList>
            <person name="Kuo A."/>
            <person name="Curtis B.A."/>
            <person name="Tanifuji G."/>
            <person name="Burki F."/>
            <person name="Gruber A."/>
            <person name="Irimia M."/>
            <person name="Maruyama S."/>
            <person name="Arias M.C."/>
            <person name="Ball S.G."/>
            <person name="Gile G.H."/>
            <person name="Hirakawa Y."/>
            <person name="Hopkins J.F."/>
            <person name="Rensing S.A."/>
            <person name="Schmutz J."/>
            <person name="Symeonidi A."/>
            <person name="Elias M."/>
            <person name="Eveleigh R.J."/>
            <person name="Herman E.K."/>
            <person name="Klute M.J."/>
            <person name="Nakayama T."/>
            <person name="Obornik M."/>
            <person name="Reyes-Prieto A."/>
            <person name="Armbrust E.V."/>
            <person name="Aves S.J."/>
            <person name="Beiko R.G."/>
            <person name="Coutinho P."/>
            <person name="Dacks J.B."/>
            <person name="Durnford D.G."/>
            <person name="Fast N.M."/>
            <person name="Green B.R."/>
            <person name="Grisdale C."/>
            <person name="Hempe F."/>
            <person name="Henrissat B."/>
            <person name="Hoppner M.P."/>
            <person name="Ishida K.-I."/>
            <person name="Kim E."/>
            <person name="Koreny L."/>
            <person name="Kroth P.G."/>
            <person name="Liu Y."/>
            <person name="Malik S.-B."/>
            <person name="Maier U.G."/>
            <person name="McRose D."/>
            <person name="Mock T."/>
            <person name="Neilson J.A."/>
            <person name="Onodera N.T."/>
            <person name="Poole A.M."/>
            <person name="Pritham E.J."/>
            <person name="Richards T.A."/>
            <person name="Rocap G."/>
            <person name="Roy S.W."/>
            <person name="Sarai C."/>
            <person name="Schaack S."/>
            <person name="Shirato S."/>
            <person name="Slamovits C.H."/>
            <person name="Spencer D.F."/>
            <person name="Suzuki S."/>
            <person name="Worden A.Z."/>
            <person name="Zauner S."/>
            <person name="Barry K."/>
            <person name="Bell C."/>
            <person name="Bharti A.K."/>
            <person name="Crow J.A."/>
            <person name="Grimwood J."/>
            <person name="Kramer R."/>
            <person name="Lindquist E."/>
            <person name="Lucas S."/>
            <person name="Salamov A."/>
            <person name="McFadden G.I."/>
            <person name="Lane C.E."/>
            <person name="Keeling P.J."/>
            <person name="Gray M.W."/>
            <person name="Grigoriev I.V."/>
            <person name="Archibald J.M."/>
        </authorList>
    </citation>
    <scope>NUCLEOTIDE SEQUENCE</scope>
    <source>
        <strain evidence="4">CCMP2712</strain>
    </source>
</reference>
<feature type="compositionally biased region" description="Polar residues" evidence="1">
    <location>
        <begin position="70"/>
        <end position="88"/>
    </location>
</feature>
<dbReference type="Proteomes" id="UP000011087">
    <property type="component" value="Unassembled WGS sequence"/>
</dbReference>
<dbReference type="AlphaFoldDB" id="L1JMA2"/>
<organism evidence="2">
    <name type="scientific">Guillardia theta (strain CCMP2712)</name>
    <name type="common">Cryptophyte</name>
    <dbReference type="NCBI Taxonomy" id="905079"/>
    <lineage>
        <taxon>Eukaryota</taxon>
        <taxon>Cryptophyceae</taxon>
        <taxon>Pyrenomonadales</taxon>
        <taxon>Geminigeraceae</taxon>
        <taxon>Guillardia</taxon>
    </lineage>
</organism>
<feature type="compositionally biased region" description="Polar residues" evidence="1">
    <location>
        <begin position="97"/>
        <end position="111"/>
    </location>
</feature>
<feature type="compositionally biased region" description="Basic and acidic residues" evidence="1">
    <location>
        <begin position="14"/>
        <end position="24"/>
    </location>
</feature>
<reference evidence="2 4" key="1">
    <citation type="journal article" date="2012" name="Nature">
        <title>Algal genomes reveal evolutionary mosaicism and the fate of nucleomorphs.</title>
        <authorList>
            <consortium name="DOE Joint Genome Institute"/>
            <person name="Curtis B.A."/>
            <person name="Tanifuji G."/>
            <person name="Burki F."/>
            <person name="Gruber A."/>
            <person name="Irimia M."/>
            <person name="Maruyama S."/>
            <person name="Arias M.C."/>
            <person name="Ball S.G."/>
            <person name="Gile G.H."/>
            <person name="Hirakawa Y."/>
            <person name="Hopkins J.F."/>
            <person name="Kuo A."/>
            <person name="Rensing S.A."/>
            <person name="Schmutz J."/>
            <person name="Symeonidi A."/>
            <person name="Elias M."/>
            <person name="Eveleigh R.J."/>
            <person name="Herman E.K."/>
            <person name="Klute M.J."/>
            <person name="Nakayama T."/>
            <person name="Obornik M."/>
            <person name="Reyes-Prieto A."/>
            <person name="Armbrust E.V."/>
            <person name="Aves S.J."/>
            <person name="Beiko R.G."/>
            <person name="Coutinho P."/>
            <person name="Dacks J.B."/>
            <person name="Durnford D.G."/>
            <person name="Fast N.M."/>
            <person name="Green B.R."/>
            <person name="Grisdale C.J."/>
            <person name="Hempel F."/>
            <person name="Henrissat B."/>
            <person name="Hoppner M.P."/>
            <person name="Ishida K."/>
            <person name="Kim E."/>
            <person name="Koreny L."/>
            <person name="Kroth P.G."/>
            <person name="Liu Y."/>
            <person name="Malik S.B."/>
            <person name="Maier U.G."/>
            <person name="McRose D."/>
            <person name="Mock T."/>
            <person name="Neilson J.A."/>
            <person name="Onodera N.T."/>
            <person name="Poole A.M."/>
            <person name="Pritham E.J."/>
            <person name="Richards T.A."/>
            <person name="Rocap G."/>
            <person name="Roy S.W."/>
            <person name="Sarai C."/>
            <person name="Schaack S."/>
            <person name="Shirato S."/>
            <person name="Slamovits C.H."/>
            <person name="Spencer D.F."/>
            <person name="Suzuki S."/>
            <person name="Worden A.Z."/>
            <person name="Zauner S."/>
            <person name="Barry K."/>
            <person name="Bell C."/>
            <person name="Bharti A.K."/>
            <person name="Crow J.A."/>
            <person name="Grimwood J."/>
            <person name="Kramer R."/>
            <person name="Lindquist E."/>
            <person name="Lucas S."/>
            <person name="Salamov A."/>
            <person name="McFadden G.I."/>
            <person name="Lane C.E."/>
            <person name="Keeling P.J."/>
            <person name="Gray M.W."/>
            <person name="Grigoriev I.V."/>
            <person name="Archibald J.M."/>
        </authorList>
    </citation>
    <scope>NUCLEOTIDE SEQUENCE</scope>
    <source>
        <strain evidence="2 4">CCMP2712</strain>
    </source>
</reference>
<accession>L1JMA2</accession>